<dbReference type="EMBL" id="CP039346">
    <property type="protein sequence ID" value="QCD79799.1"/>
    <property type="molecule type" value="Genomic_DNA"/>
</dbReference>
<evidence type="ECO:0000313" key="2">
    <source>
        <dbReference type="EMBL" id="QCD79799.1"/>
    </source>
</evidence>
<keyword evidence="3" id="KW-1185">Reference proteome</keyword>
<name>A0A4D6KWN9_VIGUN</name>
<proteinExistence type="predicted"/>
<feature type="compositionally biased region" description="Basic and acidic residues" evidence="1">
    <location>
        <begin position="1"/>
        <end position="11"/>
    </location>
</feature>
<evidence type="ECO:0000256" key="1">
    <source>
        <dbReference type="SAM" id="MobiDB-lite"/>
    </source>
</evidence>
<accession>A0A4D6KWN9</accession>
<dbReference type="Proteomes" id="UP000501690">
    <property type="component" value="Linkage Group LG2"/>
</dbReference>
<reference evidence="2 3" key="1">
    <citation type="submission" date="2019-04" db="EMBL/GenBank/DDBJ databases">
        <title>An improved genome assembly and genetic linkage map for asparagus bean, Vigna unguiculata ssp. sesquipedialis.</title>
        <authorList>
            <person name="Xia Q."/>
            <person name="Zhang R."/>
            <person name="Dong Y."/>
        </authorList>
    </citation>
    <scope>NUCLEOTIDE SEQUENCE [LARGE SCALE GENOMIC DNA]</scope>
    <source>
        <tissue evidence="2">Leaf</tissue>
    </source>
</reference>
<protein>
    <submittedName>
        <fullName evidence="2">Uncharacterized protein</fullName>
    </submittedName>
</protein>
<dbReference type="AlphaFoldDB" id="A0A4D6KWN9"/>
<sequence length="168" mass="19371">MEREEERERRRLRDRQRRQSMTKEQRERHLARRRRNYQLRRQRAANAPLLLLPQPSATTASHLPCLTPPTPSHHTLQILQDTMNNGVSIQLEGSSNRLRLSNVKRFARKLGNPKSVALDSHHLAPEFIIPGSSDNGGNIGTIKILRLNNVKRFARSLNFSAEEHPLPK</sequence>
<gene>
    <name evidence="2" type="ORF">DEO72_LG2g117</name>
</gene>
<organism evidence="2 3">
    <name type="scientific">Vigna unguiculata</name>
    <name type="common">Cowpea</name>
    <dbReference type="NCBI Taxonomy" id="3917"/>
    <lineage>
        <taxon>Eukaryota</taxon>
        <taxon>Viridiplantae</taxon>
        <taxon>Streptophyta</taxon>
        <taxon>Embryophyta</taxon>
        <taxon>Tracheophyta</taxon>
        <taxon>Spermatophyta</taxon>
        <taxon>Magnoliopsida</taxon>
        <taxon>eudicotyledons</taxon>
        <taxon>Gunneridae</taxon>
        <taxon>Pentapetalae</taxon>
        <taxon>rosids</taxon>
        <taxon>fabids</taxon>
        <taxon>Fabales</taxon>
        <taxon>Fabaceae</taxon>
        <taxon>Papilionoideae</taxon>
        <taxon>50 kb inversion clade</taxon>
        <taxon>NPAAA clade</taxon>
        <taxon>indigoferoid/millettioid clade</taxon>
        <taxon>Phaseoleae</taxon>
        <taxon>Vigna</taxon>
    </lineage>
</organism>
<feature type="region of interest" description="Disordered" evidence="1">
    <location>
        <begin position="1"/>
        <end position="32"/>
    </location>
</feature>
<evidence type="ECO:0000313" key="3">
    <source>
        <dbReference type="Proteomes" id="UP000501690"/>
    </source>
</evidence>